<organism evidence="6 7">
    <name type="scientific">Abeliophyllum distichum</name>
    <dbReference type="NCBI Taxonomy" id="126358"/>
    <lineage>
        <taxon>Eukaryota</taxon>
        <taxon>Viridiplantae</taxon>
        <taxon>Streptophyta</taxon>
        <taxon>Embryophyta</taxon>
        <taxon>Tracheophyta</taxon>
        <taxon>Spermatophyta</taxon>
        <taxon>Magnoliopsida</taxon>
        <taxon>eudicotyledons</taxon>
        <taxon>Gunneridae</taxon>
        <taxon>Pentapetalae</taxon>
        <taxon>asterids</taxon>
        <taxon>lamiids</taxon>
        <taxon>Lamiales</taxon>
        <taxon>Oleaceae</taxon>
        <taxon>Forsythieae</taxon>
        <taxon>Abeliophyllum</taxon>
    </lineage>
</organism>
<evidence type="ECO:0000256" key="5">
    <source>
        <dbReference type="SAM" id="MobiDB-lite"/>
    </source>
</evidence>
<gene>
    <name evidence="6" type="ORF">Adt_40945</name>
</gene>
<sequence length="189" mass="21221">MVASYALKSSKTSVSSFAPGRGLSSTEHVKGNIACHRGTNGHACNGNPGTEPYLVAHNLLIAHAAAVDLHKQTFQQHQEGKIGITLFSKWFEPLHDNELDEEAATRAFDFMLGCIMIYIVAVNYHHGYAAIWRKQQITYQMMNLQKWLFYQDAVQENDGLTISFIEKFAFMNLELLDIVDDGLTIQSKL</sequence>
<dbReference type="Proteomes" id="UP001604336">
    <property type="component" value="Unassembled WGS sequence"/>
</dbReference>
<dbReference type="Pfam" id="PF00232">
    <property type="entry name" value="Glyco_hydro_1"/>
    <property type="match status" value="1"/>
</dbReference>
<dbReference type="EMBL" id="JBFOLK010000013">
    <property type="protein sequence ID" value="KAL2465094.1"/>
    <property type="molecule type" value="Genomic_DNA"/>
</dbReference>
<evidence type="ECO:0000256" key="3">
    <source>
        <dbReference type="ARBA" id="ARBA00023295"/>
    </source>
</evidence>
<protein>
    <submittedName>
        <fullName evidence="6">Beta-glucosidase 43</fullName>
    </submittedName>
</protein>
<name>A0ABD1PME8_9LAMI</name>
<dbReference type="InterPro" id="IPR017853">
    <property type="entry name" value="GH"/>
</dbReference>
<keyword evidence="3" id="KW-0326">Glycosidase</keyword>
<feature type="compositionally biased region" description="Polar residues" evidence="5">
    <location>
        <begin position="7"/>
        <end position="16"/>
    </location>
</feature>
<comment type="similarity">
    <text evidence="1 4">Belongs to the glycosyl hydrolase 1 family.</text>
</comment>
<proteinExistence type="inferred from homology"/>
<dbReference type="InterPro" id="IPR001360">
    <property type="entry name" value="Glyco_hydro_1"/>
</dbReference>
<evidence type="ECO:0000313" key="7">
    <source>
        <dbReference type="Proteomes" id="UP001604336"/>
    </source>
</evidence>
<evidence type="ECO:0000313" key="6">
    <source>
        <dbReference type="EMBL" id="KAL2465094.1"/>
    </source>
</evidence>
<dbReference type="AlphaFoldDB" id="A0ABD1PME8"/>
<dbReference type="PANTHER" id="PTHR10353">
    <property type="entry name" value="GLYCOSYL HYDROLASE"/>
    <property type="match status" value="1"/>
</dbReference>
<reference evidence="7" key="1">
    <citation type="submission" date="2024-07" db="EMBL/GenBank/DDBJ databases">
        <title>Two chromosome-level genome assemblies of Korean endemic species Abeliophyllum distichum and Forsythia ovata (Oleaceae).</title>
        <authorList>
            <person name="Jang H."/>
        </authorList>
    </citation>
    <scope>NUCLEOTIDE SEQUENCE [LARGE SCALE GENOMIC DNA]</scope>
</reference>
<feature type="region of interest" description="Disordered" evidence="5">
    <location>
        <begin position="1"/>
        <end position="23"/>
    </location>
</feature>
<keyword evidence="2" id="KW-0378">Hydrolase</keyword>
<keyword evidence="7" id="KW-1185">Reference proteome</keyword>
<dbReference type="GO" id="GO:0004553">
    <property type="term" value="F:hydrolase activity, hydrolyzing O-glycosyl compounds"/>
    <property type="evidence" value="ECO:0007669"/>
    <property type="project" value="UniProtKB-ARBA"/>
</dbReference>
<comment type="caution">
    <text evidence="6">The sequence shown here is derived from an EMBL/GenBank/DDBJ whole genome shotgun (WGS) entry which is preliminary data.</text>
</comment>
<evidence type="ECO:0000256" key="1">
    <source>
        <dbReference type="ARBA" id="ARBA00010838"/>
    </source>
</evidence>
<dbReference type="SUPFAM" id="SSF51445">
    <property type="entry name" value="(Trans)glycosidases"/>
    <property type="match status" value="1"/>
</dbReference>
<dbReference type="PANTHER" id="PTHR10353:SF137">
    <property type="entry name" value="MYROSINASE 3-RELATED"/>
    <property type="match status" value="1"/>
</dbReference>
<evidence type="ECO:0000256" key="2">
    <source>
        <dbReference type="ARBA" id="ARBA00022801"/>
    </source>
</evidence>
<evidence type="ECO:0000256" key="4">
    <source>
        <dbReference type="RuleBase" id="RU003690"/>
    </source>
</evidence>
<accession>A0ABD1PME8</accession>
<dbReference type="Gene3D" id="3.20.20.80">
    <property type="entry name" value="Glycosidases"/>
    <property type="match status" value="1"/>
</dbReference>